<evidence type="ECO:0000313" key="1">
    <source>
        <dbReference type="EMBL" id="MDN4593136.1"/>
    </source>
</evidence>
<gene>
    <name evidence="1" type="ORF">NWF35_04340</name>
</gene>
<organism evidence="1 2">
    <name type="scientific">Polycladomyces subterraneus</name>
    <dbReference type="NCBI Taxonomy" id="1016997"/>
    <lineage>
        <taxon>Bacteria</taxon>
        <taxon>Bacillati</taxon>
        <taxon>Bacillota</taxon>
        <taxon>Bacilli</taxon>
        <taxon>Bacillales</taxon>
        <taxon>Thermoactinomycetaceae</taxon>
        <taxon>Polycladomyces</taxon>
    </lineage>
</organism>
<keyword evidence="2" id="KW-1185">Reference proteome</keyword>
<comment type="caution">
    <text evidence="1">The sequence shown here is derived from an EMBL/GenBank/DDBJ whole genome shotgun (WGS) entry which is preliminary data.</text>
</comment>
<protein>
    <submittedName>
        <fullName evidence="1">Uncharacterized protein</fullName>
    </submittedName>
</protein>
<dbReference type="RefSeq" id="WP_301237846.1">
    <property type="nucleotide sequence ID" value="NZ_JANRHH010000019.1"/>
</dbReference>
<dbReference type="EMBL" id="JANRHH010000019">
    <property type="protein sequence ID" value="MDN4593136.1"/>
    <property type="molecule type" value="Genomic_DNA"/>
</dbReference>
<proteinExistence type="predicted"/>
<sequence>MRFCKLIVVLAFLVVVSGGYQFDEKVYQVSAAPLDGIPSHG</sequence>
<accession>A0ABT8IK20</accession>
<evidence type="ECO:0000313" key="2">
    <source>
        <dbReference type="Proteomes" id="UP001174196"/>
    </source>
</evidence>
<dbReference type="Proteomes" id="UP001174196">
    <property type="component" value="Unassembled WGS sequence"/>
</dbReference>
<name>A0ABT8IK20_9BACL</name>
<reference evidence="1" key="1">
    <citation type="submission" date="2022-08" db="EMBL/GenBank/DDBJ databases">
        <title>Polycladomyces zharkentsis sp. nov., a novel thermophilic CMC and starch-degrading bacterium isolated from a geothermal spring in Kazakhstan.</title>
        <authorList>
            <person name="Mashzhan A."/>
            <person name="Kistaubaeva A."/>
            <person name="Javier-Lopez R."/>
            <person name="Birkeland N.-K."/>
        </authorList>
    </citation>
    <scope>NUCLEOTIDE SEQUENCE</scope>
    <source>
        <strain evidence="1">KSR 13</strain>
    </source>
</reference>